<dbReference type="FunFam" id="3.40.50.300:FF:000289">
    <property type="entry name" value="ABC transporter G family member 31"/>
    <property type="match status" value="1"/>
</dbReference>
<gene>
    <name evidence="11" type="ORF">BBP00_00002045</name>
</gene>
<dbReference type="PROSITE" id="PS50893">
    <property type="entry name" value="ABC_TRANSPORTER_2"/>
    <property type="match status" value="2"/>
</dbReference>
<feature type="transmembrane region" description="Helical" evidence="9">
    <location>
        <begin position="1076"/>
        <end position="1102"/>
    </location>
</feature>
<dbReference type="CDD" id="cd03232">
    <property type="entry name" value="ABCG_PDR_domain2"/>
    <property type="match status" value="1"/>
</dbReference>
<keyword evidence="6" id="KW-0067">ATP-binding</keyword>
<feature type="transmembrane region" description="Helical" evidence="9">
    <location>
        <begin position="554"/>
        <end position="572"/>
    </location>
</feature>
<dbReference type="InterPro" id="IPR003439">
    <property type="entry name" value="ABC_transporter-like_ATP-bd"/>
</dbReference>
<dbReference type="Gene3D" id="3.40.50.300">
    <property type="entry name" value="P-loop containing nucleotide triphosphate hydrolases"/>
    <property type="match status" value="2"/>
</dbReference>
<feature type="transmembrane region" description="Helical" evidence="9">
    <location>
        <begin position="1108"/>
        <end position="1132"/>
    </location>
</feature>
<evidence type="ECO:0000256" key="5">
    <source>
        <dbReference type="ARBA" id="ARBA00022741"/>
    </source>
</evidence>
<name>A0A3F2RYH5_9STRA</name>
<dbReference type="AlphaFoldDB" id="A0A3F2RYH5"/>
<dbReference type="Pfam" id="PF06422">
    <property type="entry name" value="PDR_CDR"/>
    <property type="match status" value="1"/>
</dbReference>
<keyword evidence="7 9" id="KW-1133">Transmembrane helix</keyword>
<evidence type="ECO:0000256" key="8">
    <source>
        <dbReference type="ARBA" id="ARBA00023136"/>
    </source>
</evidence>
<dbReference type="InterPro" id="IPR003593">
    <property type="entry name" value="AAA+_ATPase"/>
</dbReference>
<dbReference type="InterPro" id="IPR043926">
    <property type="entry name" value="ABCG_dom"/>
</dbReference>
<comment type="caution">
    <text evidence="11">The sequence shown here is derived from an EMBL/GenBank/DDBJ whole genome shotgun (WGS) entry which is preliminary data.</text>
</comment>
<dbReference type="InterPro" id="IPR034003">
    <property type="entry name" value="ABCG_PDR_2"/>
</dbReference>
<feature type="transmembrane region" description="Helical" evidence="9">
    <location>
        <begin position="481"/>
        <end position="507"/>
    </location>
</feature>
<dbReference type="EMBL" id="MBDO02000032">
    <property type="protein sequence ID" value="RLN66704.1"/>
    <property type="molecule type" value="Genomic_DNA"/>
</dbReference>
<evidence type="ECO:0000313" key="11">
    <source>
        <dbReference type="EMBL" id="RLN66704.1"/>
    </source>
</evidence>
<dbReference type="PANTHER" id="PTHR19241">
    <property type="entry name" value="ATP-BINDING CASSETTE TRANSPORTER"/>
    <property type="match status" value="1"/>
</dbReference>
<evidence type="ECO:0000256" key="7">
    <source>
        <dbReference type="ARBA" id="ARBA00022989"/>
    </source>
</evidence>
<feature type="transmembrane region" description="Helical" evidence="9">
    <location>
        <begin position="1144"/>
        <end position="1162"/>
    </location>
</feature>
<dbReference type="GO" id="GO:0016887">
    <property type="term" value="F:ATP hydrolysis activity"/>
    <property type="evidence" value="ECO:0007669"/>
    <property type="project" value="InterPro"/>
</dbReference>
<dbReference type="Pfam" id="PF00005">
    <property type="entry name" value="ABC_tran"/>
    <property type="match status" value="2"/>
</dbReference>
<dbReference type="FunFam" id="3.40.50.300:FF:000528">
    <property type="entry name" value="ABC transporter G family member 31"/>
    <property type="match status" value="1"/>
</dbReference>
<keyword evidence="3" id="KW-0813">Transport</keyword>
<comment type="similarity">
    <text evidence="2">Belongs to the ABC transporter superfamily. ABCG family. PDR (TC 3.A.1.205) subfamily.</text>
</comment>
<accession>A0A3F2RYH5</accession>
<dbReference type="Pfam" id="PF01061">
    <property type="entry name" value="ABC2_membrane"/>
    <property type="match status" value="2"/>
</dbReference>
<feature type="transmembrane region" description="Helical" evidence="9">
    <location>
        <begin position="519"/>
        <end position="542"/>
    </location>
</feature>
<evidence type="ECO:0000256" key="9">
    <source>
        <dbReference type="SAM" id="Phobius"/>
    </source>
</evidence>
<reference evidence="11 12" key="1">
    <citation type="submission" date="2018-07" db="EMBL/GenBank/DDBJ databases">
        <title>Genome sequencing of oomycete isolates from Chile give support for New Zealand origin for Phytophthora kernoviae and make available the first Nothophytophthora sp. genome.</title>
        <authorList>
            <person name="Studholme D.J."/>
            <person name="Sanfuentes E."/>
            <person name="Panda P."/>
            <person name="Hill R."/>
            <person name="Sambles C."/>
            <person name="Grant M."/>
            <person name="Williams N.M."/>
            <person name="Mcdougal R.L."/>
        </authorList>
    </citation>
    <scope>NUCLEOTIDE SEQUENCE [LARGE SCALE GENOMIC DNA]</scope>
    <source>
        <strain evidence="11">Chile6</strain>
    </source>
</reference>
<keyword evidence="8 9" id="KW-0472">Membrane</keyword>
<evidence type="ECO:0000259" key="10">
    <source>
        <dbReference type="PROSITE" id="PS50893"/>
    </source>
</evidence>
<evidence type="ECO:0000313" key="12">
    <source>
        <dbReference type="Proteomes" id="UP000277300"/>
    </source>
</evidence>
<evidence type="ECO:0000256" key="2">
    <source>
        <dbReference type="ARBA" id="ARBA00006012"/>
    </source>
</evidence>
<keyword evidence="5" id="KW-0547">Nucleotide-binding</keyword>
<sequence>METALGDRLPEMEVRFKNVSITADIIVKDETTTEMELPTLTNVVKTALLQMSAKRHVVKKDILRNVSGVLRPGTMTLVLGQPESGKSSLLKVLSGRFPATKNVTVEGEVTYNGATQNELCSRLPQLVSYVDQHDKHFPTLTVKETLEFANACTGGKLSKQEEEMYVHGTPEENQAALDVLRATYKHYPDVVIQQLGLENCQNIILGNAMLRGVSGGERKRVTTGEMAFGNKFVMMMDEISTGLDSAATFDIVSTQRSLAKTLRKTVVISLLQPSPEVFNLFDDVILLNDGYVMYHGPRSEVLQYFECQGLKCPPIRDVADFLLDLGTNKQRQYEVGVAPATASEFAGTFEQSVYAKITNALDAPLDQTLLADEHKQMDPRSEFHQNFWDSTLTLMQRQMKMTLRNTALLKSRFMMSLVLGLLNASTFYQFDETDAQVVIGIIYVAVNFVILGQSAQVPVFMATRDIFNKQRGSNFFRTSSFVLATSVSQIPLAVIETLVFGTIIYWICGFVATAGGYIVFELIIFLSSMMFAAWFFFLAVVMPDMNVAGPVSQLSLFFSTLFCGFVITKGVIPDYLVWMYWISPQAWAIRAAAVNQYTGSQFNVCMYGDVDYCQQYGMTIGEYSLTTFDVPTERIWLWLGIVYLIAVYALFMVIAWGVLEFWRTEEAVNVSLKTDDTSVSIERSTSQVDYNLMATPRSAASKKKAIPDEVSVPVVQTSEKGFIPVTLAFQDLWYSVPDPLNPKQTIDLLKGISGFALPGTITALMGSSGAGKTTLMDVIAGRKTGGSIKGQVLLNGHPATDLAIRRATGYCEQMDIHSDASTFREALTFSAFLRQDADVSDSQKYDSVNECLDLLDLHPIANQIIRGSSTEQMKRLTIGVELAAQPSVLFLDEPTSGLDARSAKLIMDGVRKVADTGRTIICTIHQPSALVFSVFDSLLLLKRGGEMVFFDDLGVKATNMVAYFESIDGVSKLEEGSNPATWMLGVIGAGVGNDAGDRTDFAALFKGSEKCRQLEANMRREGITRPSPSVSSLEFDRKRAATNLTQAAFLTKSVLPITYKERASFYRERSAQTYNAIWYFVGGTLAEIPYCFGISLLFMAIFYPMVGFTGVAAFFTFWFSLSLIILLMAYFGQFLAYLLPSLEVASVFMVLVNTICILFAGFNPPAVSLPRGYVWLHDITPHKYAFASLTAIVFGDCPADGDGSERGCQQMTGTPPSLPDGISVKEYLERNFLVEHDDIWYNIGIMVAWIAVLQLLSLLSLRYVNHQTI</sequence>
<feature type="domain" description="ABC transporter" evidence="10">
    <location>
        <begin position="38"/>
        <end position="314"/>
    </location>
</feature>
<dbReference type="SMART" id="SM00382">
    <property type="entry name" value="AAA"/>
    <property type="match status" value="2"/>
</dbReference>
<dbReference type="OrthoDB" id="66620at2759"/>
<dbReference type="InterPro" id="IPR010929">
    <property type="entry name" value="PDR_CDR_ABC"/>
</dbReference>
<dbReference type="Proteomes" id="UP000277300">
    <property type="component" value="Unassembled WGS sequence"/>
</dbReference>
<evidence type="ECO:0000256" key="1">
    <source>
        <dbReference type="ARBA" id="ARBA00004141"/>
    </source>
</evidence>
<feature type="transmembrane region" description="Helical" evidence="9">
    <location>
        <begin position="407"/>
        <end position="430"/>
    </location>
</feature>
<feature type="domain" description="ABC transporter" evidence="10">
    <location>
        <begin position="727"/>
        <end position="968"/>
    </location>
</feature>
<keyword evidence="4 9" id="KW-0812">Transmembrane</keyword>
<dbReference type="GO" id="GO:0140359">
    <property type="term" value="F:ABC-type transporter activity"/>
    <property type="evidence" value="ECO:0007669"/>
    <property type="project" value="InterPro"/>
</dbReference>
<proteinExistence type="inferred from homology"/>
<evidence type="ECO:0000256" key="3">
    <source>
        <dbReference type="ARBA" id="ARBA00022448"/>
    </source>
</evidence>
<dbReference type="Pfam" id="PF19055">
    <property type="entry name" value="ABC2_membrane_7"/>
    <property type="match status" value="1"/>
</dbReference>
<feature type="transmembrane region" description="Helical" evidence="9">
    <location>
        <begin position="635"/>
        <end position="659"/>
    </location>
</feature>
<dbReference type="GO" id="GO:0005524">
    <property type="term" value="F:ATP binding"/>
    <property type="evidence" value="ECO:0007669"/>
    <property type="project" value="UniProtKB-KW"/>
</dbReference>
<feature type="transmembrane region" description="Helical" evidence="9">
    <location>
        <begin position="436"/>
        <end position="460"/>
    </location>
</feature>
<comment type="subcellular location">
    <subcellularLocation>
        <location evidence="1">Membrane</location>
        <topology evidence="1">Multi-pass membrane protein</topology>
    </subcellularLocation>
</comment>
<dbReference type="InterPro" id="IPR027417">
    <property type="entry name" value="P-loop_NTPase"/>
</dbReference>
<dbReference type="InterPro" id="IPR013525">
    <property type="entry name" value="ABC2_TM"/>
</dbReference>
<evidence type="ECO:0000256" key="6">
    <source>
        <dbReference type="ARBA" id="ARBA00022840"/>
    </source>
</evidence>
<organism evidence="11 12">
    <name type="scientific">Phytophthora kernoviae</name>
    <dbReference type="NCBI Taxonomy" id="325452"/>
    <lineage>
        <taxon>Eukaryota</taxon>
        <taxon>Sar</taxon>
        <taxon>Stramenopiles</taxon>
        <taxon>Oomycota</taxon>
        <taxon>Peronosporomycetes</taxon>
        <taxon>Peronosporales</taxon>
        <taxon>Peronosporaceae</taxon>
        <taxon>Phytophthora</taxon>
    </lineage>
</organism>
<protein>
    <recommendedName>
        <fullName evidence="10">ABC transporter domain-containing protein</fullName>
    </recommendedName>
</protein>
<dbReference type="GO" id="GO:0016020">
    <property type="term" value="C:membrane"/>
    <property type="evidence" value="ECO:0007669"/>
    <property type="project" value="UniProtKB-SubCell"/>
</dbReference>
<feature type="transmembrane region" description="Helical" evidence="9">
    <location>
        <begin position="1239"/>
        <end position="1261"/>
    </location>
</feature>
<dbReference type="SUPFAM" id="SSF52540">
    <property type="entry name" value="P-loop containing nucleoside triphosphate hydrolases"/>
    <property type="match status" value="2"/>
</dbReference>
<evidence type="ECO:0000256" key="4">
    <source>
        <dbReference type="ARBA" id="ARBA00022692"/>
    </source>
</evidence>